<sequence length="118" mass="13483">MASTRNINARENYKIEQRTFDLANTYNFTPHSAHGLAKETMMPGFGLNPAQIPRTELAHNPINIESYLFGINSTNLVKPHVYENPDVKSLQSVCFIDRLQLVMPTPLVIEKDQRPMRD</sequence>
<organism evidence="1">
    <name type="scientific">viral metagenome</name>
    <dbReference type="NCBI Taxonomy" id="1070528"/>
    <lineage>
        <taxon>unclassified sequences</taxon>
        <taxon>metagenomes</taxon>
        <taxon>organismal metagenomes</taxon>
    </lineage>
</organism>
<dbReference type="EMBL" id="MN740567">
    <property type="protein sequence ID" value="QHU34109.1"/>
    <property type="molecule type" value="Genomic_DNA"/>
</dbReference>
<proteinExistence type="predicted"/>
<reference evidence="1" key="1">
    <citation type="journal article" date="2020" name="Nature">
        <title>Giant virus diversity and host interactions through global metagenomics.</title>
        <authorList>
            <person name="Schulz F."/>
            <person name="Roux S."/>
            <person name="Paez-Espino D."/>
            <person name="Jungbluth S."/>
            <person name="Walsh D.A."/>
            <person name="Denef V.J."/>
            <person name="McMahon K.D."/>
            <person name="Konstantinidis K.T."/>
            <person name="Eloe-Fadrosh E.A."/>
            <person name="Kyrpides N.C."/>
            <person name="Woyke T."/>
        </authorList>
    </citation>
    <scope>NUCLEOTIDE SEQUENCE</scope>
    <source>
        <strain evidence="1">GVMAG-S-1016713-123</strain>
    </source>
</reference>
<accession>A0A6C0LTL7</accession>
<name>A0A6C0LTL7_9ZZZZ</name>
<protein>
    <submittedName>
        <fullName evidence="1">Uncharacterized protein</fullName>
    </submittedName>
</protein>
<evidence type="ECO:0000313" key="1">
    <source>
        <dbReference type="EMBL" id="QHU34109.1"/>
    </source>
</evidence>
<dbReference type="AlphaFoldDB" id="A0A6C0LTL7"/>